<name>A0A915HQS1_ROMCU</name>
<dbReference type="Proteomes" id="UP000887565">
    <property type="component" value="Unplaced"/>
</dbReference>
<keyword evidence="1" id="KW-1185">Reference proteome</keyword>
<organism evidence="1 2">
    <name type="scientific">Romanomermis culicivorax</name>
    <name type="common">Nematode worm</name>
    <dbReference type="NCBI Taxonomy" id="13658"/>
    <lineage>
        <taxon>Eukaryota</taxon>
        <taxon>Metazoa</taxon>
        <taxon>Ecdysozoa</taxon>
        <taxon>Nematoda</taxon>
        <taxon>Enoplea</taxon>
        <taxon>Dorylaimia</taxon>
        <taxon>Mermithida</taxon>
        <taxon>Mermithoidea</taxon>
        <taxon>Mermithidae</taxon>
        <taxon>Romanomermis</taxon>
    </lineage>
</organism>
<proteinExistence type="predicted"/>
<dbReference type="WBParaSite" id="nRc.2.0.1.t03856-RA">
    <property type="protein sequence ID" value="nRc.2.0.1.t03856-RA"/>
    <property type="gene ID" value="nRc.2.0.1.g03856"/>
</dbReference>
<reference evidence="2" key="1">
    <citation type="submission" date="2022-11" db="UniProtKB">
        <authorList>
            <consortium name="WormBaseParasite"/>
        </authorList>
    </citation>
    <scope>IDENTIFICATION</scope>
</reference>
<evidence type="ECO:0000313" key="2">
    <source>
        <dbReference type="WBParaSite" id="nRc.2.0.1.t03856-RA"/>
    </source>
</evidence>
<evidence type="ECO:0000313" key="1">
    <source>
        <dbReference type="Proteomes" id="UP000887565"/>
    </source>
</evidence>
<accession>A0A915HQS1</accession>
<dbReference type="AlphaFoldDB" id="A0A915HQS1"/>
<sequence length="63" mass="7493">MQRLVAFRKINTFIFNCHLLCASCNEFSVCHFRRAGYYYGIKLLRLDEYTMKQSSCDFLKIAN</sequence>
<protein>
    <submittedName>
        <fullName evidence="2">Uncharacterized protein</fullName>
    </submittedName>
</protein>